<dbReference type="GO" id="GO:0003924">
    <property type="term" value="F:GTPase activity"/>
    <property type="evidence" value="ECO:0007669"/>
    <property type="project" value="InterPro"/>
</dbReference>
<organism evidence="5 6">
    <name type="scientific">Parascedosporium putredinis</name>
    <dbReference type="NCBI Taxonomy" id="1442378"/>
    <lineage>
        <taxon>Eukaryota</taxon>
        <taxon>Fungi</taxon>
        <taxon>Dikarya</taxon>
        <taxon>Ascomycota</taxon>
        <taxon>Pezizomycotina</taxon>
        <taxon>Sordariomycetes</taxon>
        <taxon>Hypocreomycetidae</taxon>
        <taxon>Microascales</taxon>
        <taxon>Microascaceae</taxon>
        <taxon>Parascedosporium</taxon>
    </lineage>
</organism>
<reference evidence="5" key="1">
    <citation type="submission" date="2022-11" db="EMBL/GenBank/DDBJ databases">
        <authorList>
            <person name="Scott C."/>
            <person name="Bruce N."/>
        </authorList>
    </citation>
    <scope>NUCLEOTIDE SEQUENCE</scope>
</reference>
<dbReference type="OrthoDB" id="427186at2759"/>
<evidence type="ECO:0000313" key="6">
    <source>
        <dbReference type="Proteomes" id="UP000838763"/>
    </source>
</evidence>
<gene>
    <name evidence="5" type="ORF">PPNO1_LOCUS2076</name>
</gene>
<evidence type="ECO:0000313" key="5">
    <source>
        <dbReference type="EMBL" id="CAI4212309.1"/>
    </source>
</evidence>
<evidence type="ECO:0008006" key="7">
    <source>
        <dbReference type="Google" id="ProtNLM"/>
    </source>
</evidence>
<dbReference type="InterPro" id="IPR027417">
    <property type="entry name" value="P-loop_NTPase"/>
</dbReference>
<dbReference type="SMART" id="SM00177">
    <property type="entry name" value="ARF"/>
    <property type="match status" value="1"/>
</dbReference>
<feature type="binding site" evidence="3">
    <location>
        <begin position="2"/>
        <end position="9"/>
    </location>
    <ligand>
        <name>GTP</name>
        <dbReference type="ChEBI" id="CHEBI:37565"/>
    </ligand>
</feature>
<evidence type="ECO:0000256" key="1">
    <source>
        <dbReference type="ARBA" id="ARBA00022741"/>
    </source>
</evidence>
<evidence type="ECO:0000256" key="4">
    <source>
        <dbReference type="PIRSR" id="PIRSR606689-2"/>
    </source>
</evidence>
<dbReference type="Gene3D" id="3.40.50.300">
    <property type="entry name" value="P-loop containing nucleotide triphosphate hydrolases"/>
    <property type="match status" value="1"/>
</dbReference>
<feature type="binding site" evidence="3">
    <location>
        <position position="39"/>
    </location>
    <ligand>
        <name>GTP</name>
        <dbReference type="ChEBI" id="CHEBI:37565"/>
    </ligand>
</feature>
<evidence type="ECO:0000256" key="2">
    <source>
        <dbReference type="ARBA" id="ARBA00023134"/>
    </source>
</evidence>
<dbReference type="AlphaFoldDB" id="A0A9P1M8H3"/>
<name>A0A9P1M8H3_9PEZI</name>
<dbReference type="GO" id="GO:0005525">
    <property type="term" value="F:GTP binding"/>
    <property type="evidence" value="ECO:0007669"/>
    <property type="project" value="UniProtKB-KW"/>
</dbReference>
<proteinExistence type="predicted"/>
<keyword evidence="6" id="KW-1185">Reference proteome</keyword>
<evidence type="ECO:0000256" key="3">
    <source>
        <dbReference type="PIRSR" id="PIRSR606689-1"/>
    </source>
</evidence>
<keyword evidence="2 3" id="KW-0342">GTP-binding</keyword>
<protein>
    <recommendedName>
        <fullName evidence="7">ADP-ribosylation factor</fullName>
    </recommendedName>
</protein>
<feature type="binding site" evidence="4">
    <location>
        <position position="9"/>
    </location>
    <ligand>
        <name>Mg(2+)</name>
        <dbReference type="ChEBI" id="CHEBI:18420"/>
    </ligand>
</feature>
<sequence length="507" mass="56470">MGLDASGKTTLLYKLKGVDVTHTIPTIGFNVEDIDHSKGCDKIRPLLRHYIVPGTFVVYLHDCSAYLAWQEESFSLLRDFMATLVDYGCVYVSVVMNKQDQLPSKPGRPPSKRILRLPGLSALHGDRIYDILDDLHTSLAERTKTRAAEASTTDTAQEPSTEELVRRATLANSMMGDADEFWRAFLRADIPLWDHHTHLRAGYAVLLEAFAVGDSVLTCTGTFMAHLERLKATNPDRFRNTAHRDPPYSLTQAYFWIQIFHHARVSLEAAKGAATATEGLPVQISALTFEAFTALLRVSSDDWKRYYSPKVWESVAARMEFQLPDLKPLPNTLLAPPLDNVREARERMVESISLGRAFRREMPSEDDLAVMAAILVGEVGDANREPGAIVSHAELALHLYHRLVKRPRAHPISSSDGVAVALELAGPYAAGVTAKMYWVREFISAVASRHRGEDVPSFAQFIGGWPRLAYEQLPLMHYSSELWESDQAARGFVPPDLMPFAGPDSSS</sequence>
<dbReference type="Proteomes" id="UP000838763">
    <property type="component" value="Unassembled WGS sequence"/>
</dbReference>
<dbReference type="Pfam" id="PF00025">
    <property type="entry name" value="Arf"/>
    <property type="match status" value="1"/>
</dbReference>
<dbReference type="InterPro" id="IPR024156">
    <property type="entry name" value="Small_GTPase_ARF"/>
</dbReference>
<comment type="caution">
    <text evidence="5">The sequence shown here is derived from an EMBL/GenBank/DDBJ whole genome shotgun (WGS) entry which is preliminary data.</text>
</comment>
<feature type="binding site" evidence="3">
    <location>
        <begin position="97"/>
        <end position="100"/>
    </location>
    <ligand>
        <name>GTP</name>
        <dbReference type="ChEBI" id="CHEBI:37565"/>
    </ligand>
</feature>
<keyword evidence="4" id="KW-0479">Metal-binding</keyword>
<keyword evidence="4" id="KW-0460">Magnesium</keyword>
<keyword evidence="1 3" id="KW-0547">Nucleotide-binding</keyword>
<dbReference type="SUPFAM" id="SSF52540">
    <property type="entry name" value="P-loop containing nucleoside triphosphate hydrolases"/>
    <property type="match status" value="1"/>
</dbReference>
<dbReference type="InterPro" id="IPR006689">
    <property type="entry name" value="Small_GTPase_ARF/SAR"/>
</dbReference>
<dbReference type="EMBL" id="CALLCH030000004">
    <property type="protein sequence ID" value="CAI4212309.1"/>
    <property type="molecule type" value="Genomic_DNA"/>
</dbReference>
<feature type="binding site" evidence="4">
    <location>
        <position position="26"/>
    </location>
    <ligand>
        <name>Mg(2+)</name>
        <dbReference type="ChEBI" id="CHEBI:18420"/>
    </ligand>
</feature>
<accession>A0A9P1M8H3</accession>
<dbReference type="GO" id="GO:0046872">
    <property type="term" value="F:metal ion binding"/>
    <property type="evidence" value="ECO:0007669"/>
    <property type="project" value="UniProtKB-KW"/>
</dbReference>
<dbReference type="PANTHER" id="PTHR11711">
    <property type="entry name" value="ADP RIBOSYLATION FACTOR-RELATED"/>
    <property type="match status" value="1"/>
</dbReference>